<keyword evidence="3" id="KW-0547">Nucleotide-binding</keyword>
<evidence type="ECO:0000256" key="1">
    <source>
        <dbReference type="ARBA" id="ARBA00005842"/>
    </source>
</evidence>
<evidence type="ECO:0000313" key="5">
    <source>
        <dbReference type="EMBL" id="KNE62421.1"/>
    </source>
</evidence>
<sequence>MESVPHHLYDAVDPHTPPFLTGNDLVHQIGSLTANIVDADSTQLPVVVGGSHMSMEYLACGVPAPWDLSEQDAAAMKEFIASAQSWSYDAVLEQLQLVDPNYARSRPNRPHLTIHKLFLPFPTNPTKPHAHYAALDHRCEHMLRAGLLAEVIAHIRTGVPRTCPAARSIGYLPSRDLVEHILAHPDLTDTQLVALGSAFLETFKRTTRLVTRKQTSWAKRLGFVRVPRGQMGADEVAEWIAEWLVGGGGAVEEVGTLSPAMAKCVYQPVDGMSDPELLAILRRDVPVNP</sequence>
<evidence type="ECO:0000313" key="6">
    <source>
        <dbReference type="Proteomes" id="UP000054350"/>
    </source>
</evidence>
<keyword evidence="2" id="KW-0808">Transferase</keyword>
<reference evidence="6" key="2">
    <citation type="submission" date="2009-11" db="EMBL/GenBank/DDBJ databases">
        <title>The Genome Sequence of Allomyces macrogynus strain ATCC 38327.</title>
        <authorList>
            <consortium name="The Broad Institute Genome Sequencing Platform"/>
            <person name="Russ C."/>
            <person name="Cuomo C."/>
            <person name="Shea T."/>
            <person name="Young S.K."/>
            <person name="Zeng Q."/>
            <person name="Koehrsen M."/>
            <person name="Haas B."/>
            <person name="Borodovsky M."/>
            <person name="Guigo R."/>
            <person name="Alvarado L."/>
            <person name="Berlin A."/>
            <person name="Borenstein D."/>
            <person name="Chen Z."/>
            <person name="Engels R."/>
            <person name="Freedman E."/>
            <person name="Gellesch M."/>
            <person name="Goldberg J."/>
            <person name="Griggs A."/>
            <person name="Gujja S."/>
            <person name="Heiman D."/>
            <person name="Hepburn T."/>
            <person name="Howarth C."/>
            <person name="Jen D."/>
            <person name="Larson L."/>
            <person name="Lewis B."/>
            <person name="Mehta T."/>
            <person name="Park D."/>
            <person name="Pearson M."/>
            <person name="Roberts A."/>
            <person name="Saif S."/>
            <person name="Shenoy N."/>
            <person name="Sisk P."/>
            <person name="Stolte C."/>
            <person name="Sykes S."/>
            <person name="Walk T."/>
            <person name="White J."/>
            <person name="Yandava C."/>
            <person name="Burger G."/>
            <person name="Gray M.W."/>
            <person name="Holland P.W.H."/>
            <person name="King N."/>
            <person name="Lang F.B.F."/>
            <person name="Roger A.J."/>
            <person name="Ruiz-Trillo I."/>
            <person name="Lander E."/>
            <person name="Nusbaum C."/>
        </authorList>
    </citation>
    <scope>NUCLEOTIDE SEQUENCE [LARGE SCALE GENOMIC DNA]</scope>
    <source>
        <strain evidence="6">ATCC 38327</strain>
    </source>
</reference>
<organism evidence="5 6">
    <name type="scientific">Allomyces macrogynus (strain ATCC 38327)</name>
    <name type="common">Allomyces javanicus var. macrogynus</name>
    <dbReference type="NCBI Taxonomy" id="578462"/>
    <lineage>
        <taxon>Eukaryota</taxon>
        <taxon>Fungi</taxon>
        <taxon>Fungi incertae sedis</taxon>
        <taxon>Blastocladiomycota</taxon>
        <taxon>Blastocladiomycetes</taxon>
        <taxon>Blastocladiales</taxon>
        <taxon>Blastocladiaceae</taxon>
        <taxon>Allomyces</taxon>
    </lineage>
</organism>
<dbReference type="EMBL" id="GG745340">
    <property type="protein sequence ID" value="KNE62421.1"/>
    <property type="molecule type" value="Genomic_DNA"/>
</dbReference>
<keyword evidence="4" id="KW-0067">ATP-binding</keyword>
<dbReference type="InterPro" id="IPR039657">
    <property type="entry name" value="Dimethylallyltransferase"/>
</dbReference>
<dbReference type="Gene3D" id="3.40.50.300">
    <property type="entry name" value="P-loop containing nucleotide triphosphate hydrolases"/>
    <property type="match status" value="1"/>
</dbReference>
<dbReference type="OrthoDB" id="5567361at2759"/>
<gene>
    <name evidence="5" type="ORF">AMAG_07642</name>
</gene>
<dbReference type="Pfam" id="PF01715">
    <property type="entry name" value="IPPT"/>
    <property type="match status" value="2"/>
</dbReference>
<keyword evidence="6" id="KW-1185">Reference proteome</keyword>
<reference evidence="5 6" key="1">
    <citation type="submission" date="2009-11" db="EMBL/GenBank/DDBJ databases">
        <title>Annotation of Allomyces macrogynus ATCC 38327.</title>
        <authorList>
            <consortium name="The Broad Institute Genome Sequencing Platform"/>
            <person name="Russ C."/>
            <person name="Cuomo C."/>
            <person name="Burger G."/>
            <person name="Gray M.W."/>
            <person name="Holland P.W.H."/>
            <person name="King N."/>
            <person name="Lang F.B.F."/>
            <person name="Roger A.J."/>
            <person name="Ruiz-Trillo I."/>
            <person name="Young S.K."/>
            <person name="Zeng Q."/>
            <person name="Gargeya S."/>
            <person name="Fitzgerald M."/>
            <person name="Haas B."/>
            <person name="Abouelleil A."/>
            <person name="Alvarado L."/>
            <person name="Arachchi H.M."/>
            <person name="Berlin A."/>
            <person name="Chapman S.B."/>
            <person name="Gearin G."/>
            <person name="Goldberg J."/>
            <person name="Griggs A."/>
            <person name="Gujja S."/>
            <person name="Hansen M."/>
            <person name="Heiman D."/>
            <person name="Howarth C."/>
            <person name="Larimer J."/>
            <person name="Lui A."/>
            <person name="MacDonald P.J.P."/>
            <person name="McCowen C."/>
            <person name="Montmayeur A."/>
            <person name="Murphy C."/>
            <person name="Neiman D."/>
            <person name="Pearson M."/>
            <person name="Priest M."/>
            <person name="Roberts A."/>
            <person name="Saif S."/>
            <person name="Shea T."/>
            <person name="Sisk P."/>
            <person name="Stolte C."/>
            <person name="Sykes S."/>
            <person name="Wortman J."/>
            <person name="Nusbaum C."/>
            <person name="Birren B."/>
        </authorList>
    </citation>
    <scope>NUCLEOTIDE SEQUENCE [LARGE SCALE GENOMIC DNA]</scope>
    <source>
        <strain evidence="5 6">ATCC 38327</strain>
    </source>
</reference>
<dbReference type="EMBL" id="GG745340">
    <property type="protein sequence ID" value="KNE62422.1"/>
    <property type="molecule type" value="Genomic_DNA"/>
</dbReference>
<evidence type="ECO:0000256" key="4">
    <source>
        <dbReference type="ARBA" id="ARBA00022840"/>
    </source>
</evidence>
<evidence type="ECO:0000256" key="3">
    <source>
        <dbReference type="ARBA" id="ARBA00022741"/>
    </source>
</evidence>
<proteinExistence type="inferred from homology"/>
<dbReference type="VEuPathDB" id="FungiDB:AMAG_07642"/>
<dbReference type="GO" id="GO:0052381">
    <property type="term" value="F:tRNA dimethylallyltransferase activity"/>
    <property type="evidence" value="ECO:0007669"/>
    <property type="project" value="TreeGrafter"/>
</dbReference>
<accession>A0A0L0SIT9</accession>
<dbReference type="Proteomes" id="UP000054350">
    <property type="component" value="Unassembled WGS sequence"/>
</dbReference>
<dbReference type="InterPro" id="IPR027417">
    <property type="entry name" value="P-loop_NTPase"/>
</dbReference>
<protein>
    <recommendedName>
        <fullName evidence="7">tRNA dimethylallyltransferase</fullName>
    </recommendedName>
</protein>
<dbReference type="PANTHER" id="PTHR11088">
    <property type="entry name" value="TRNA DIMETHYLALLYLTRANSFERASE"/>
    <property type="match status" value="1"/>
</dbReference>
<dbReference type="PANTHER" id="PTHR11088:SF60">
    <property type="entry name" value="TRNA DIMETHYLALLYLTRANSFERASE"/>
    <property type="match status" value="1"/>
</dbReference>
<dbReference type="AlphaFoldDB" id="A0A0L0SIT9"/>
<name>A0A0L0SIT9_ALLM3</name>
<comment type="similarity">
    <text evidence="1">Belongs to the IPP transferase family.</text>
</comment>
<evidence type="ECO:0008006" key="7">
    <source>
        <dbReference type="Google" id="ProtNLM"/>
    </source>
</evidence>
<dbReference type="GO" id="GO:0005524">
    <property type="term" value="F:ATP binding"/>
    <property type="evidence" value="ECO:0007669"/>
    <property type="project" value="UniProtKB-KW"/>
</dbReference>
<dbReference type="STRING" id="578462.A0A0L0SIT9"/>
<evidence type="ECO:0000256" key="2">
    <source>
        <dbReference type="ARBA" id="ARBA00022679"/>
    </source>
</evidence>
<dbReference type="GO" id="GO:0006400">
    <property type="term" value="P:tRNA modification"/>
    <property type="evidence" value="ECO:0007669"/>
    <property type="project" value="TreeGrafter"/>
</dbReference>